<evidence type="ECO:0000313" key="3">
    <source>
        <dbReference type="Proteomes" id="UP000812287"/>
    </source>
</evidence>
<keyword evidence="3" id="KW-1185">Reference proteome</keyword>
<dbReference type="Proteomes" id="UP000812287">
    <property type="component" value="Unassembled WGS sequence"/>
</dbReference>
<organism evidence="2 3">
    <name type="scientific">Guyanagaster necrorhizus</name>
    <dbReference type="NCBI Taxonomy" id="856835"/>
    <lineage>
        <taxon>Eukaryota</taxon>
        <taxon>Fungi</taxon>
        <taxon>Dikarya</taxon>
        <taxon>Basidiomycota</taxon>
        <taxon>Agaricomycotina</taxon>
        <taxon>Agaricomycetes</taxon>
        <taxon>Agaricomycetidae</taxon>
        <taxon>Agaricales</taxon>
        <taxon>Marasmiineae</taxon>
        <taxon>Physalacriaceae</taxon>
        <taxon>Guyanagaster</taxon>
    </lineage>
</organism>
<evidence type="ECO:0008006" key="4">
    <source>
        <dbReference type="Google" id="ProtNLM"/>
    </source>
</evidence>
<name>A0A9P7VWE6_9AGAR</name>
<protein>
    <recommendedName>
        <fullName evidence="4">Secreted protein</fullName>
    </recommendedName>
</protein>
<sequence length="144" mass="16210">MPSKLTAGHLNTLLLAVLSHLSCPHRCQQELYCVELFANMAQPFLMHHLHDLSILPSPLLLGVLRDYLQMNVCSTSLSHRSMDVFFKFSLINATNPVELIGHSRSIPRRVGRTLYSQEVPCPSKPHPRWNPSGIDFVPVPICSE</sequence>
<comment type="caution">
    <text evidence="2">The sequence shown here is derived from an EMBL/GenBank/DDBJ whole genome shotgun (WGS) entry which is preliminary data.</text>
</comment>
<feature type="chain" id="PRO_5040236662" description="Secreted protein" evidence="1">
    <location>
        <begin position="30"/>
        <end position="144"/>
    </location>
</feature>
<dbReference type="RefSeq" id="XP_043042271.1">
    <property type="nucleotide sequence ID" value="XM_043182031.1"/>
</dbReference>
<dbReference type="GeneID" id="66104327"/>
<accession>A0A9P7VWE6</accession>
<reference evidence="2" key="1">
    <citation type="submission" date="2020-11" db="EMBL/GenBank/DDBJ databases">
        <title>Adaptations for nitrogen fixation in a non-lichenized fungal sporocarp promotes dispersal by wood-feeding termites.</title>
        <authorList>
            <consortium name="DOE Joint Genome Institute"/>
            <person name="Koch R.A."/>
            <person name="Yoon G."/>
            <person name="Arayal U."/>
            <person name="Lail K."/>
            <person name="Amirebrahimi M."/>
            <person name="Labutti K."/>
            <person name="Lipzen A."/>
            <person name="Riley R."/>
            <person name="Barry K."/>
            <person name="Henrissat B."/>
            <person name="Grigoriev I.V."/>
            <person name="Herr J.R."/>
            <person name="Aime M.C."/>
        </authorList>
    </citation>
    <scope>NUCLEOTIDE SEQUENCE</scope>
    <source>
        <strain evidence="2">MCA 3950</strain>
    </source>
</reference>
<evidence type="ECO:0000313" key="2">
    <source>
        <dbReference type="EMBL" id="KAG7448771.1"/>
    </source>
</evidence>
<dbReference type="AlphaFoldDB" id="A0A9P7VWE6"/>
<gene>
    <name evidence="2" type="ORF">BT62DRAFT_727123</name>
</gene>
<keyword evidence="1" id="KW-0732">Signal</keyword>
<evidence type="ECO:0000256" key="1">
    <source>
        <dbReference type="SAM" id="SignalP"/>
    </source>
</evidence>
<feature type="signal peptide" evidence="1">
    <location>
        <begin position="1"/>
        <end position="29"/>
    </location>
</feature>
<dbReference type="EMBL" id="MU250529">
    <property type="protein sequence ID" value="KAG7448771.1"/>
    <property type="molecule type" value="Genomic_DNA"/>
</dbReference>
<proteinExistence type="predicted"/>